<feature type="domain" description="Acyl-CoA thioesterase-like C-terminal" evidence="2">
    <location>
        <begin position="136"/>
        <end position="256"/>
    </location>
</feature>
<protein>
    <submittedName>
        <fullName evidence="3">Thioesterase superfamily protein</fullName>
    </submittedName>
</protein>
<dbReference type="OrthoDB" id="1413770at2"/>
<dbReference type="AlphaFoldDB" id="A0A8H2K4U5"/>
<dbReference type="SUPFAM" id="SSF54637">
    <property type="entry name" value="Thioesterase/thiol ester dehydrase-isomerase"/>
    <property type="match status" value="1"/>
</dbReference>
<dbReference type="InterPro" id="IPR049449">
    <property type="entry name" value="TesB_ACOT8-like_N"/>
</dbReference>
<sequence length="261" mass="28005">MTSPAQSYYVRHDDTHFESTIHAQGAWNPHEQHMAPVAGVLAHVLEGFEARPGARIARISYEILGLIPAGEFEIVTSMVRPGRTIELVQAEFVAGGRVAVRASAWRLQVSDTTEVAGIVDERMSGPGQASAPVGFSQWPGGYIRSIEARALPDHAAGRGRAWLRTPIPLLSAEPVSEFARLVGLVDTSNGIATRVKPGEGGYAFPNVDLQIHLYRMPAGEWLGLQNAVNFGADGVGLTSTVLHDAAGPFGRAEQILTLRKV</sequence>
<name>A0A8H2K4U5_9MICO</name>
<accession>A0A8H2K4U5</accession>
<dbReference type="Proteomes" id="UP000316560">
    <property type="component" value="Unassembled WGS sequence"/>
</dbReference>
<dbReference type="EMBL" id="VFRA01000001">
    <property type="protein sequence ID" value="TQO18768.1"/>
    <property type="molecule type" value="Genomic_DNA"/>
</dbReference>
<evidence type="ECO:0000259" key="1">
    <source>
        <dbReference type="Pfam" id="PF13622"/>
    </source>
</evidence>
<gene>
    <name evidence="3" type="ORF">FB472_0289</name>
</gene>
<comment type="caution">
    <text evidence="3">The sequence shown here is derived from an EMBL/GenBank/DDBJ whole genome shotgun (WGS) entry which is preliminary data.</text>
</comment>
<evidence type="ECO:0000313" key="4">
    <source>
        <dbReference type="Proteomes" id="UP000316560"/>
    </source>
</evidence>
<feature type="domain" description="Acyl-CoA thioesterase-like N-terminal HotDog" evidence="1">
    <location>
        <begin position="25"/>
        <end position="106"/>
    </location>
</feature>
<dbReference type="InterPro" id="IPR049450">
    <property type="entry name" value="ACOT8-like_C"/>
</dbReference>
<dbReference type="RefSeq" id="WP_141989335.1">
    <property type="nucleotide sequence ID" value="NZ_VFRA01000001.1"/>
</dbReference>
<evidence type="ECO:0000313" key="3">
    <source>
        <dbReference type="EMBL" id="TQO18768.1"/>
    </source>
</evidence>
<organism evidence="3 4">
    <name type="scientific">Rhodoglobus vestalii</name>
    <dbReference type="NCBI Taxonomy" id="193384"/>
    <lineage>
        <taxon>Bacteria</taxon>
        <taxon>Bacillati</taxon>
        <taxon>Actinomycetota</taxon>
        <taxon>Actinomycetes</taxon>
        <taxon>Micrococcales</taxon>
        <taxon>Microbacteriaceae</taxon>
        <taxon>Rhodoglobus</taxon>
    </lineage>
</organism>
<keyword evidence="4" id="KW-1185">Reference proteome</keyword>
<dbReference type="Pfam" id="PF20789">
    <property type="entry name" value="4HBT_3C"/>
    <property type="match status" value="1"/>
</dbReference>
<dbReference type="InterPro" id="IPR029069">
    <property type="entry name" value="HotDog_dom_sf"/>
</dbReference>
<evidence type="ECO:0000259" key="2">
    <source>
        <dbReference type="Pfam" id="PF20789"/>
    </source>
</evidence>
<reference evidence="3 4" key="1">
    <citation type="submission" date="2019-06" db="EMBL/GenBank/DDBJ databases">
        <title>Sequencing the genomes of 1000 actinobacteria strains.</title>
        <authorList>
            <person name="Klenk H.-P."/>
        </authorList>
    </citation>
    <scope>NUCLEOTIDE SEQUENCE [LARGE SCALE GENOMIC DNA]</scope>
    <source>
        <strain evidence="3 4">DSM 21947</strain>
    </source>
</reference>
<dbReference type="Pfam" id="PF13622">
    <property type="entry name" value="4HBT_3"/>
    <property type="match status" value="1"/>
</dbReference>
<proteinExistence type="predicted"/>
<dbReference type="Gene3D" id="2.40.160.210">
    <property type="entry name" value="Acyl-CoA thioesterase, double hotdog domain"/>
    <property type="match status" value="1"/>
</dbReference>
<dbReference type="InterPro" id="IPR042171">
    <property type="entry name" value="Acyl-CoA_hotdog"/>
</dbReference>